<dbReference type="CDD" id="cd02603">
    <property type="entry name" value="HAD_sEH-N_like"/>
    <property type="match status" value="1"/>
</dbReference>
<accession>A0A4V3D3W4</accession>
<reference evidence="1 2" key="1">
    <citation type="submission" date="2019-03" db="EMBL/GenBank/DDBJ databases">
        <title>Genomic Encyclopedia of Archaeal and Bacterial Type Strains, Phase II (KMG-II): from individual species to whole genera.</title>
        <authorList>
            <person name="Goeker M."/>
        </authorList>
    </citation>
    <scope>NUCLEOTIDE SEQUENCE [LARGE SCALE GENOMIC DNA]</scope>
    <source>
        <strain evidence="1 2">DSM 18435</strain>
    </source>
</reference>
<proteinExistence type="predicted"/>
<dbReference type="InterPro" id="IPR006439">
    <property type="entry name" value="HAD-SF_hydro_IA"/>
</dbReference>
<dbReference type="Gene3D" id="3.40.50.1000">
    <property type="entry name" value="HAD superfamily/HAD-like"/>
    <property type="match status" value="1"/>
</dbReference>
<keyword evidence="1" id="KW-0378">Hydrolase</keyword>
<dbReference type="NCBIfam" id="TIGR01549">
    <property type="entry name" value="HAD-SF-IA-v1"/>
    <property type="match status" value="1"/>
</dbReference>
<dbReference type="PANTHER" id="PTHR43611">
    <property type="entry name" value="ALPHA-D-GLUCOSE 1-PHOSPHATE PHOSPHATASE"/>
    <property type="match status" value="1"/>
</dbReference>
<gene>
    <name evidence="1" type="ORF">CLV82_2352</name>
</gene>
<dbReference type="InterPro" id="IPR023198">
    <property type="entry name" value="PGP-like_dom2"/>
</dbReference>
<dbReference type="SFLD" id="SFLDS00003">
    <property type="entry name" value="Haloacid_Dehalogenase"/>
    <property type="match status" value="1"/>
</dbReference>
<dbReference type="Proteomes" id="UP000295468">
    <property type="component" value="Unassembled WGS sequence"/>
</dbReference>
<dbReference type="PANTHER" id="PTHR43611:SF3">
    <property type="entry name" value="FLAVIN MONONUCLEOTIDE HYDROLASE 1, CHLOROPLATIC"/>
    <property type="match status" value="1"/>
</dbReference>
<dbReference type="Gene3D" id="1.10.150.240">
    <property type="entry name" value="Putative phosphatase, domain 2"/>
    <property type="match status" value="1"/>
</dbReference>
<dbReference type="OrthoDB" id="9797415at2"/>
<dbReference type="AlphaFoldDB" id="A0A4V3D3W4"/>
<protein>
    <submittedName>
        <fullName evidence="1">Putative hydrolase of the HAD superfamily</fullName>
    </submittedName>
</protein>
<dbReference type="Pfam" id="PF00702">
    <property type="entry name" value="Hydrolase"/>
    <property type="match status" value="1"/>
</dbReference>
<dbReference type="InterPro" id="IPR036412">
    <property type="entry name" value="HAD-like_sf"/>
</dbReference>
<comment type="caution">
    <text evidence="1">The sequence shown here is derived from an EMBL/GenBank/DDBJ whole genome shotgun (WGS) entry which is preliminary data.</text>
</comment>
<dbReference type="RefSeq" id="WP_133644449.1">
    <property type="nucleotide sequence ID" value="NZ_SNYI01000002.1"/>
</dbReference>
<evidence type="ECO:0000313" key="2">
    <source>
        <dbReference type="Proteomes" id="UP000295468"/>
    </source>
</evidence>
<dbReference type="EMBL" id="SNYI01000002">
    <property type="protein sequence ID" value="TDQ31643.1"/>
    <property type="molecule type" value="Genomic_DNA"/>
</dbReference>
<sequence>MISNIIFDFGDVFLNLDKSAPYRDLTEQELVQAGPELYAINSAYEIGTLDSPTFIKKMRQLFNGRSSHELEILWNSMLLDLPEERLLFLEKLSAEEPYRLFLLSNTNELHISHVKASIGMERFSRFKNCFEQFYLSHEIGLRKPEEAVFRYVLEENKLNPEETMFIDDTLEHVEAARRLGIKGWHLQVGKEDVTELKSRL</sequence>
<dbReference type="GO" id="GO:0016787">
    <property type="term" value="F:hydrolase activity"/>
    <property type="evidence" value="ECO:0007669"/>
    <property type="project" value="UniProtKB-KW"/>
</dbReference>
<organism evidence="1 2">
    <name type="scientific">Zeaxanthinibacter enoshimensis</name>
    <dbReference type="NCBI Taxonomy" id="392009"/>
    <lineage>
        <taxon>Bacteria</taxon>
        <taxon>Pseudomonadati</taxon>
        <taxon>Bacteroidota</taxon>
        <taxon>Flavobacteriia</taxon>
        <taxon>Flavobacteriales</taxon>
        <taxon>Flavobacteriaceae</taxon>
        <taxon>Zeaxanthinibacter</taxon>
    </lineage>
</organism>
<dbReference type="NCBIfam" id="TIGR01509">
    <property type="entry name" value="HAD-SF-IA-v3"/>
    <property type="match status" value="1"/>
</dbReference>
<keyword evidence="2" id="KW-1185">Reference proteome</keyword>
<evidence type="ECO:0000313" key="1">
    <source>
        <dbReference type="EMBL" id="TDQ31643.1"/>
    </source>
</evidence>
<dbReference type="SUPFAM" id="SSF56784">
    <property type="entry name" value="HAD-like"/>
    <property type="match status" value="1"/>
</dbReference>
<dbReference type="SFLD" id="SFLDG01129">
    <property type="entry name" value="C1.5:_HAD__Beta-PGM__Phosphata"/>
    <property type="match status" value="1"/>
</dbReference>
<name>A0A4V3D3W4_9FLAO</name>
<dbReference type="InterPro" id="IPR023214">
    <property type="entry name" value="HAD_sf"/>
</dbReference>